<feature type="region of interest" description="Disordered" evidence="1">
    <location>
        <begin position="258"/>
        <end position="279"/>
    </location>
</feature>
<evidence type="ECO:0000259" key="2">
    <source>
        <dbReference type="SMART" id="SM00382"/>
    </source>
</evidence>
<reference evidence="3" key="1">
    <citation type="journal article" date="2021" name="Front. Microbiol.">
        <title>Comprehensive Comparative Genomics and Phenotyping of Methylobacterium Species.</title>
        <authorList>
            <person name="Alessa O."/>
            <person name="Ogura Y."/>
            <person name="Fujitani Y."/>
            <person name="Takami H."/>
            <person name="Hayashi T."/>
            <person name="Sahin N."/>
            <person name="Tani A."/>
        </authorList>
    </citation>
    <scope>NUCLEOTIDE SEQUENCE</scope>
    <source>
        <strain evidence="3">DSM 17168</strain>
    </source>
</reference>
<sequence>MAFSSTPRVTREAARALLVPLLPRRLRTCLDPTLRLVAAREGLATEIGTLVPAAAPLAAAWIVAASEAGGLWQDPALAHARAGLMRALDMHAVERDLPAARALADLVALLSCDGADRAAAARLALPLWSEVEILSGFKDRLAALGAAQADLDFGHRSAASEAAEADDGGVTDLCAHRDAWTEALEAALLGLSAEASAAAVAASALGFGHEDAFVHGALLLRLLPDFGQRLTWAIDEQARAGEMRKRLLLEERLRHEARERRKASAAPSGSGGGTPPASTLAAVPEGHLLVVASVQQTGGDRGRSVSQGYEAIIGKPLPLARTPDLAQVRAALAVEFPYATATIDRLLTDLIGRPHAVLRPSVLVGPPGAGKSRLVSRIAHHLGVGVWRVDGTRDAGASIGGLDRRWATAEPCHPLMAMARHGIANPLMLVDEIEKAATRVDYGQLWHALLPMLEPETARAYPDPAFQTEIDLSRVSWLATANTLHNLPGPLLDRLRVVEMPAPEPYHLEALIAPILAGVAASRGLDAAWMPVLSGEELLLVRRGWRGGSLRRLTRLVEAVVAARELGLPRH</sequence>
<dbReference type="InterPro" id="IPR027417">
    <property type="entry name" value="P-loop_NTPase"/>
</dbReference>
<keyword evidence="4" id="KW-1185">Reference proteome</keyword>
<name>A0ABQ4S839_9HYPH</name>
<keyword evidence="3" id="KW-0378">Hydrolase</keyword>
<dbReference type="Proteomes" id="UP001055153">
    <property type="component" value="Unassembled WGS sequence"/>
</dbReference>
<reference evidence="3" key="2">
    <citation type="submission" date="2021-08" db="EMBL/GenBank/DDBJ databases">
        <authorList>
            <person name="Tani A."/>
            <person name="Ola A."/>
            <person name="Ogura Y."/>
            <person name="Katsura K."/>
            <person name="Hayashi T."/>
        </authorList>
    </citation>
    <scope>NUCLEOTIDE SEQUENCE</scope>
    <source>
        <strain evidence="3">DSM 17168</strain>
    </source>
</reference>
<dbReference type="SMART" id="SM00382">
    <property type="entry name" value="AAA"/>
    <property type="match status" value="1"/>
</dbReference>
<organism evidence="3 4">
    <name type="scientific">Methylobacterium isbiliense</name>
    <dbReference type="NCBI Taxonomy" id="315478"/>
    <lineage>
        <taxon>Bacteria</taxon>
        <taxon>Pseudomonadati</taxon>
        <taxon>Pseudomonadota</taxon>
        <taxon>Alphaproteobacteria</taxon>
        <taxon>Hyphomicrobiales</taxon>
        <taxon>Methylobacteriaceae</taxon>
        <taxon>Methylobacterium</taxon>
    </lineage>
</organism>
<keyword evidence="3" id="KW-0645">Protease</keyword>
<dbReference type="InterPro" id="IPR003593">
    <property type="entry name" value="AAA+_ATPase"/>
</dbReference>
<evidence type="ECO:0000313" key="4">
    <source>
        <dbReference type="Proteomes" id="UP001055153"/>
    </source>
</evidence>
<protein>
    <submittedName>
        <fullName evidence="3">Lon protease</fullName>
    </submittedName>
</protein>
<dbReference type="InterPro" id="IPR027065">
    <property type="entry name" value="Lon_Prtase"/>
</dbReference>
<dbReference type="RefSeq" id="WP_238234140.1">
    <property type="nucleotide sequence ID" value="NZ_BPQQ01000012.1"/>
</dbReference>
<dbReference type="GO" id="GO:0008233">
    <property type="term" value="F:peptidase activity"/>
    <property type="evidence" value="ECO:0007669"/>
    <property type="project" value="UniProtKB-KW"/>
</dbReference>
<dbReference type="EMBL" id="BPQQ01000012">
    <property type="protein sequence ID" value="GJD99251.1"/>
    <property type="molecule type" value="Genomic_DNA"/>
</dbReference>
<dbReference type="PANTHER" id="PTHR43718">
    <property type="entry name" value="LON PROTEASE"/>
    <property type="match status" value="1"/>
</dbReference>
<dbReference type="InterPro" id="IPR003959">
    <property type="entry name" value="ATPase_AAA_core"/>
</dbReference>
<comment type="caution">
    <text evidence="3">The sequence shown here is derived from an EMBL/GenBank/DDBJ whole genome shotgun (WGS) entry which is preliminary data.</text>
</comment>
<feature type="domain" description="AAA+ ATPase" evidence="2">
    <location>
        <begin position="357"/>
        <end position="504"/>
    </location>
</feature>
<evidence type="ECO:0000256" key="1">
    <source>
        <dbReference type="SAM" id="MobiDB-lite"/>
    </source>
</evidence>
<accession>A0ABQ4S839</accession>
<dbReference type="SUPFAM" id="SSF52540">
    <property type="entry name" value="P-loop containing nucleoside triphosphate hydrolases"/>
    <property type="match status" value="1"/>
</dbReference>
<dbReference type="PANTHER" id="PTHR43718:SF2">
    <property type="entry name" value="LON PROTEASE HOMOLOG, MITOCHONDRIAL"/>
    <property type="match status" value="1"/>
</dbReference>
<gene>
    <name evidence="3" type="primary">lon_3</name>
    <name evidence="3" type="ORF">GMJLKIPL_1167</name>
</gene>
<dbReference type="Pfam" id="PF00004">
    <property type="entry name" value="AAA"/>
    <property type="match status" value="1"/>
</dbReference>
<proteinExistence type="predicted"/>
<evidence type="ECO:0000313" key="3">
    <source>
        <dbReference type="EMBL" id="GJD99251.1"/>
    </source>
</evidence>
<dbReference type="GO" id="GO:0006508">
    <property type="term" value="P:proteolysis"/>
    <property type="evidence" value="ECO:0007669"/>
    <property type="project" value="UniProtKB-KW"/>
</dbReference>
<dbReference type="Gene3D" id="3.40.50.300">
    <property type="entry name" value="P-loop containing nucleotide triphosphate hydrolases"/>
    <property type="match status" value="1"/>
</dbReference>